<dbReference type="Pfam" id="PF14223">
    <property type="entry name" value="Retrotran_gag_2"/>
    <property type="match status" value="1"/>
</dbReference>
<reference evidence="1 2" key="1">
    <citation type="journal article" date="2019" name="Nat. Ecol. Evol.">
        <title>Megaphylogeny resolves global patterns of mushroom evolution.</title>
        <authorList>
            <person name="Varga T."/>
            <person name="Krizsan K."/>
            <person name="Foldi C."/>
            <person name="Dima B."/>
            <person name="Sanchez-Garcia M."/>
            <person name="Sanchez-Ramirez S."/>
            <person name="Szollosi G.J."/>
            <person name="Szarkandi J.G."/>
            <person name="Papp V."/>
            <person name="Albert L."/>
            <person name="Andreopoulos W."/>
            <person name="Angelini C."/>
            <person name="Antonin V."/>
            <person name="Barry K.W."/>
            <person name="Bougher N.L."/>
            <person name="Buchanan P."/>
            <person name="Buyck B."/>
            <person name="Bense V."/>
            <person name="Catcheside P."/>
            <person name="Chovatia M."/>
            <person name="Cooper J."/>
            <person name="Damon W."/>
            <person name="Desjardin D."/>
            <person name="Finy P."/>
            <person name="Geml J."/>
            <person name="Haridas S."/>
            <person name="Hughes K."/>
            <person name="Justo A."/>
            <person name="Karasinski D."/>
            <person name="Kautmanova I."/>
            <person name="Kiss B."/>
            <person name="Kocsube S."/>
            <person name="Kotiranta H."/>
            <person name="LaButti K.M."/>
            <person name="Lechner B.E."/>
            <person name="Liimatainen K."/>
            <person name="Lipzen A."/>
            <person name="Lukacs Z."/>
            <person name="Mihaltcheva S."/>
            <person name="Morgado L.N."/>
            <person name="Niskanen T."/>
            <person name="Noordeloos M.E."/>
            <person name="Ohm R.A."/>
            <person name="Ortiz-Santana B."/>
            <person name="Ovrebo C."/>
            <person name="Racz N."/>
            <person name="Riley R."/>
            <person name="Savchenko A."/>
            <person name="Shiryaev A."/>
            <person name="Soop K."/>
            <person name="Spirin V."/>
            <person name="Szebenyi C."/>
            <person name="Tomsovsky M."/>
            <person name="Tulloss R.E."/>
            <person name="Uehling J."/>
            <person name="Grigoriev I.V."/>
            <person name="Vagvolgyi C."/>
            <person name="Papp T."/>
            <person name="Martin F.M."/>
            <person name="Miettinen O."/>
            <person name="Hibbett D.S."/>
            <person name="Nagy L.G."/>
        </authorList>
    </citation>
    <scope>NUCLEOTIDE SEQUENCE [LARGE SCALE GENOMIC DNA]</scope>
    <source>
        <strain evidence="1 2">CBS 166.37</strain>
    </source>
</reference>
<dbReference type="AlphaFoldDB" id="A0A5C3MBS0"/>
<feature type="non-terminal residue" evidence="1">
    <location>
        <position position="1"/>
    </location>
</feature>
<evidence type="ECO:0000313" key="2">
    <source>
        <dbReference type="Proteomes" id="UP000308652"/>
    </source>
</evidence>
<dbReference type="STRING" id="68775.A0A5C3MBS0"/>
<proteinExistence type="predicted"/>
<dbReference type="EMBL" id="ML213592">
    <property type="protein sequence ID" value="TFK42854.1"/>
    <property type="molecule type" value="Genomic_DNA"/>
</dbReference>
<dbReference type="Proteomes" id="UP000308652">
    <property type="component" value="Unassembled WGS sequence"/>
</dbReference>
<dbReference type="OrthoDB" id="3265539at2759"/>
<feature type="non-terminal residue" evidence="1">
    <location>
        <position position="75"/>
    </location>
</feature>
<accession>A0A5C3MBS0</accession>
<gene>
    <name evidence="1" type="ORF">BDQ12DRAFT_578312</name>
</gene>
<name>A0A5C3MBS0_9AGAR</name>
<keyword evidence="2" id="KW-1185">Reference proteome</keyword>
<sequence>TTLQNVHCTSGFATSLSLHWKFLTTKKAKTQSIQGWIGTIQSLAFWMEQAEIDVSEQDCILMMTMGLPSSYNNLI</sequence>
<protein>
    <submittedName>
        <fullName evidence="1">Uncharacterized protein</fullName>
    </submittedName>
</protein>
<organism evidence="1 2">
    <name type="scientific">Crucibulum laeve</name>
    <dbReference type="NCBI Taxonomy" id="68775"/>
    <lineage>
        <taxon>Eukaryota</taxon>
        <taxon>Fungi</taxon>
        <taxon>Dikarya</taxon>
        <taxon>Basidiomycota</taxon>
        <taxon>Agaricomycotina</taxon>
        <taxon>Agaricomycetes</taxon>
        <taxon>Agaricomycetidae</taxon>
        <taxon>Agaricales</taxon>
        <taxon>Agaricineae</taxon>
        <taxon>Nidulariaceae</taxon>
        <taxon>Crucibulum</taxon>
    </lineage>
</organism>
<evidence type="ECO:0000313" key="1">
    <source>
        <dbReference type="EMBL" id="TFK42854.1"/>
    </source>
</evidence>